<reference evidence="1 2" key="1">
    <citation type="submission" date="2019-03" db="EMBL/GenBank/DDBJ databases">
        <title>Genomic Encyclopedia of Type Strains, Phase IV (KMG-IV): sequencing the most valuable type-strain genomes for metagenomic binning, comparative biology and taxonomic classification.</title>
        <authorList>
            <person name="Goeker M."/>
        </authorList>
    </citation>
    <scope>NUCLEOTIDE SEQUENCE [LARGE SCALE GENOMIC DNA]</scope>
    <source>
        <strain evidence="1 2">DSM 11901</strain>
    </source>
</reference>
<dbReference type="Proteomes" id="UP000294593">
    <property type="component" value="Unassembled WGS sequence"/>
</dbReference>
<accession>A0A4R6RA92</accession>
<evidence type="ECO:0000313" key="2">
    <source>
        <dbReference type="Proteomes" id="UP000294593"/>
    </source>
</evidence>
<dbReference type="AlphaFoldDB" id="A0A4R6RA92"/>
<dbReference type="OrthoDB" id="8994871at2"/>
<dbReference type="RefSeq" id="WP_133608710.1">
    <property type="nucleotide sequence ID" value="NZ_SNXW01000005.1"/>
</dbReference>
<protein>
    <submittedName>
        <fullName evidence="1">Uncharacterized protein</fullName>
    </submittedName>
</protein>
<proteinExistence type="predicted"/>
<sequence>MNSAQSFADMRAQIHEAPNHMMCSTLPLYILAEKRPRPGNPDWAEIGCLRQNDAEGVMAYLSPVDAMIDRQDRNRHGGQFEVRPFESINPISLIQANGGWLTVYLVYGYAASNKRLMCDESGGLAPLAQGVSFQIDADSTEHIQLRFGPGVLRWLDRLHVKAGLLDLAQIRQEQEESPASEALAQAQTAVQRINNPQPKHDEIAQCGLYDPIEQGWRFVDLADLDGLPCHG</sequence>
<gene>
    <name evidence="1" type="ORF">EV672_1052</name>
</gene>
<evidence type="ECO:0000313" key="1">
    <source>
        <dbReference type="EMBL" id="TDP82815.1"/>
    </source>
</evidence>
<organism evidence="1 2">
    <name type="scientific">Aquabacterium commune</name>
    <dbReference type="NCBI Taxonomy" id="70586"/>
    <lineage>
        <taxon>Bacteria</taxon>
        <taxon>Pseudomonadati</taxon>
        <taxon>Pseudomonadota</taxon>
        <taxon>Betaproteobacteria</taxon>
        <taxon>Burkholderiales</taxon>
        <taxon>Aquabacterium</taxon>
    </lineage>
</organism>
<keyword evidence="2" id="KW-1185">Reference proteome</keyword>
<name>A0A4R6RA92_9BURK</name>
<comment type="caution">
    <text evidence="1">The sequence shown here is derived from an EMBL/GenBank/DDBJ whole genome shotgun (WGS) entry which is preliminary data.</text>
</comment>
<dbReference type="EMBL" id="SNXW01000005">
    <property type="protein sequence ID" value="TDP82815.1"/>
    <property type="molecule type" value="Genomic_DNA"/>
</dbReference>